<proteinExistence type="predicted"/>
<evidence type="ECO:0000313" key="1">
    <source>
        <dbReference type="EMBL" id="KAG4304660.1"/>
    </source>
</evidence>
<protein>
    <submittedName>
        <fullName evidence="1">Uncharacterized protein</fullName>
    </submittedName>
</protein>
<evidence type="ECO:0000313" key="2">
    <source>
        <dbReference type="Proteomes" id="UP000768646"/>
    </source>
</evidence>
<dbReference type="Proteomes" id="UP000768646">
    <property type="component" value="Unassembled WGS sequence"/>
</dbReference>
<comment type="caution">
    <text evidence="1">The sequence shown here is derived from an EMBL/GenBank/DDBJ whole genome shotgun (WGS) entry which is preliminary data.</text>
</comment>
<organism evidence="1 2">
    <name type="scientific">Pneumocystis oryctolagi</name>
    <dbReference type="NCBI Taxonomy" id="42067"/>
    <lineage>
        <taxon>Eukaryota</taxon>
        <taxon>Fungi</taxon>
        <taxon>Dikarya</taxon>
        <taxon>Ascomycota</taxon>
        <taxon>Taphrinomycotina</taxon>
        <taxon>Pneumocystomycetes</taxon>
        <taxon>Pneumocystaceae</taxon>
        <taxon>Pneumocystis</taxon>
    </lineage>
</organism>
<reference evidence="1 2" key="1">
    <citation type="journal article" date="2021" name="Commun. Biol.">
        <title>Genomic insights into the host specific adaptation of the Pneumocystis genus.</title>
        <authorList>
            <person name="Cisse O.H."/>
            <person name="Ma L."/>
            <person name="Dekker J.P."/>
            <person name="Khil P.P."/>
            <person name="Youn J.-H."/>
            <person name="Brenchley J.M."/>
            <person name="Blair R."/>
            <person name="Pahar B."/>
            <person name="Chabe M."/>
            <person name="Van Rompay K.K.A."/>
            <person name="Keesler R."/>
            <person name="Sukura A."/>
            <person name="Hirsch V."/>
            <person name="Kutty G."/>
            <person name="Liu Y."/>
            <person name="Peng L."/>
            <person name="Chen J."/>
            <person name="Song J."/>
            <person name="Weissenbacher-Lang C."/>
            <person name="Xu J."/>
            <person name="Upham N.S."/>
            <person name="Stajich J.E."/>
            <person name="Cuomo C.A."/>
            <person name="Cushion M.T."/>
            <person name="Kovacs J.A."/>
        </authorList>
    </citation>
    <scope>NUCLEOTIDE SEQUENCE [LARGE SCALE GENOMIC DNA]</scope>
    <source>
        <strain evidence="1 2">RABM</strain>
    </source>
</reference>
<keyword evidence="2" id="KW-1185">Reference proteome</keyword>
<name>A0ACB7CC98_9ASCO</name>
<accession>A0ACB7CC98</accession>
<dbReference type="EMBL" id="JABTEG010000007">
    <property type="protein sequence ID" value="KAG4304660.1"/>
    <property type="molecule type" value="Genomic_DNA"/>
</dbReference>
<sequence length="181" mass="21203">MDFQESLTDFSRLQITEQSCPLEDTEMSERDLTLVKELESVQNLNKVIEKTIFGLEKAQENMEIVERTVKDADKLLEQWIKILNQTEHTQRLVLNKKWYGATKDLLDIENEISRTKEQLQEAKSFEIQEKKITKEAKKELSNITYINNSDAMSSGRKARKEVTNTYTQNKKTTSKTNKPRR</sequence>
<gene>
    <name evidence="1" type="ORF">PORY_002053</name>
</gene>